<evidence type="ECO:0000313" key="1">
    <source>
        <dbReference type="EMBL" id="KAK8891106.1"/>
    </source>
</evidence>
<proteinExistence type="predicted"/>
<dbReference type="EMBL" id="JAPFFF010000004">
    <property type="protein sequence ID" value="KAK8891106.1"/>
    <property type="molecule type" value="Genomic_DNA"/>
</dbReference>
<name>A0ABR2KJS1_9EUKA</name>
<dbReference type="Proteomes" id="UP001470230">
    <property type="component" value="Unassembled WGS sequence"/>
</dbReference>
<sequence length="169" mass="19509">MRFYFGPLRESRPLYDLTVYIDGAEIICPRKSAVKLVPKIRIADLEQEDLQTFTIEGFSVKNDEELKLATDILSEKPIWITFSNYQFLLDMANAFEISELTVILNTYYKCHKNIDQKAINEYIELHGQNSLLEAAVSEEPQFVNGLINTTKFDINQKDERNGVCHIILT</sequence>
<evidence type="ECO:0000313" key="2">
    <source>
        <dbReference type="Proteomes" id="UP001470230"/>
    </source>
</evidence>
<accession>A0ABR2KJS1</accession>
<keyword evidence="2" id="KW-1185">Reference proteome</keyword>
<organism evidence="1 2">
    <name type="scientific">Tritrichomonas musculus</name>
    <dbReference type="NCBI Taxonomy" id="1915356"/>
    <lineage>
        <taxon>Eukaryota</taxon>
        <taxon>Metamonada</taxon>
        <taxon>Parabasalia</taxon>
        <taxon>Tritrichomonadida</taxon>
        <taxon>Tritrichomonadidae</taxon>
        <taxon>Tritrichomonas</taxon>
    </lineage>
</organism>
<reference evidence="1 2" key="1">
    <citation type="submission" date="2024-04" db="EMBL/GenBank/DDBJ databases">
        <title>Tritrichomonas musculus Genome.</title>
        <authorList>
            <person name="Alves-Ferreira E."/>
            <person name="Grigg M."/>
            <person name="Lorenzi H."/>
            <person name="Galac M."/>
        </authorList>
    </citation>
    <scope>NUCLEOTIDE SEQUENCE [LARGE SCALE GENOMIC DNA]</scope>
    <source>
        <strain evidence="1 2">EAF2021</strain>
    </source>
</reference>
<comment type="caution">
    <text evidence="1">The sequence shown here is derived from an EMBL/GenBank/DDBJ whole genome shotgun (WGS) entry which is preliminary data.</text>
</comment>
<gene>
    <name evidence="1" type="ORF">M9Y10_028311</name>
</gene>
<protein>
    <submittedName>
        <fullName evidence="1">Uncharacterized protein</fullName>
    </submittedName>
</protein>